<evidence type="ECO:0000256" key="2">
    <source>
        <dbReference type="ARBA" id="ARBA00022737"/>
    </source>
</evidence>
<evidence type="ECO:0000256" key="4">
    <source>
        <dbReference type="SAM" id="MobiDB-lite"/>
    </source>
</evidence>
<dbReference type="InterPro" id="IPR011047">
    <property type="entry name" value="Quinoprotein_ADH-like_sf"/>
</dbReference>
<dbReference type="InterPro" id="IPR036322">
    <property type="entry name" value="WD40_repeat_dom_sf"/>
</dbReference>
<gene>
    <name evidence="5" type="ORF">TRFO_39375</name>
</gene>
<feature type="repeat" description="WD" evidence="3">
    <location>
        <begin position="195"/>
        <end position="236"/>
    </location>
</feature>
<name>A0A1J4J584_9EUKA</name>
<evidence type="ECO:0000256" key="3">
    <source>
        <dbReference type="PROSITE-ProRule" id="PRU00221"/>
    </source>
</evidence>
<dbReference type="Pfam" id="PF00400">
    <property type="entry name" value="WD40"/>
    <property type="match status" value="1"/>
</dbReference>
<keyword evidence="6" id="KW-1185">Reference proteome</keyword>
<feature type="compositionally biased region" description="Basic and acidic residues" evidence="4">
    <location>
        <begin position="732"/>
        <end position="743"/>
    </location>
</feature>
<dbReference type="PANTHER" id="PTHR19848">
    <property type="entry name" value="WD40 REPEAT PROTEIN"/>
    <property type="match status" value="1"/>
</dbReference>
<dbReference type="PANTHER" id="PTHR19848:SF8">
    <property type="entry name" value="F-BOX AND WD REPEAT DOMAIN CONTAINING 7"/>
    <property type="match status" value="1"/>
</dbReference>
<feature type="compositionally biased region" description="Basic and acidic residues" evidence="4">
    <location>
        <begin position="1098"/>
        <end position="1107"/>
    </location>
</feature>
<dbReference type="GeneID" id="94847307"/>
<feature type="region of interest" description="Disordered" evidence="4">
    <location>
        <begin position="994"/>
        <end position="1107"/>
    </location>
</feature>
<accession>A0A1J4J584</accession>
<evidence type="ECO:0000256" key="1">
    <source>
        <dbReference type="ARBA" id="ARBA00022574"/>
    </source>
</evidence>
<organism evidence="5 6">
    <name type="scientific">Tritrichomonas foetus</name>
    <dbReference type="NCBI Taxonomy" id="1144522"/>
    <lineage>
        <taxon>Eukaryota</taxon>
        <taxon>Metamonada</taxon>
        <taxon>Parabasalia</taxon>
        <taxon>Tritrichomonadida</taxon>
        <taxon>Tritrichomonadidae</taxon>
        <taxon>Tritrichomonas</taxon>
    </lineage>
</organism>
<dbReference type="RefSeq" id="XP_068347563.1">
    <property type="nucleotide sequence ID" value="XM_068512603.1"/>
</dbReference>
<feature type="compositionally biased region" description="Low complexity" evidence="4">
    <location>
        <begin position="519"/>
        <end position="538"/>
    </location>
</feature>
<feature type="compositionally biased region" description="Polar residues" evidence="4">
    <location>
        <begin position="1067"/>
        <end position="1079"/>
    </location>
</feature>
<comment type="caution">
    <text evidence="5">The sequence shown here is derived from an EMBL/GenBank/DDBJ whole genome shotgun (WGS) entry which is preliminary data.</text>
</comment>
<dbReference type="SUPFAM" id="SSF50998">
    <property type="entry name" value="Quinoprotein alcohol dehydrogenase-like"/>
    <property type="match status" value="1"/>
</dbReference>
<feature type="region of interest" description="Disordered" evidence="4">
    <location>
        <begin position="519"/>
        <end position="543"/>
    </location>
</feature>
<dbReference type="Gene3D" id="2.130.10.10">
    <property type="entry name" value="YVTN repeat-like/Quinoprotein amine dehydrogenase"/>
    <property type="match status" value="3"/>
</dbReference>
<feature type="region of interest" description="Disordered" evidence="4">
    <location>
        <begin position="720"/>
        <end position="790"/>
    </location>
</feature>
<dbReference type="PROSITE" id="PS50082">
    <property type="entry name" value="WD_REPEATS_2"/>
    <property type="match status" value="1"/>
</dbReference>
<protein>
    <submittedName>
        <fullName evidence="5">Uncharacterized protein</fullName>
    </submittedName>
</protein>
<dbReference type="PROSITE" id="PS50294">
    <property type="entry name" value="WD_REPEATS_REGION"/>
    <property type="match status" value="1"/>
</dbReference>
<keyword evidence="2" id="KW-0677">Repeat</keyword>
<keyword evidence="1 3" id="KW-0853">WD repeat</keyword>
<evidence type="ECO:0000313" key="6">
    <source>
        <dbReference type="Proteomes" id="UP000179807"/>
    </source>
</evidence>
<dbReference type="SMART" id="SM00320">
    <property type="entry name" value="WD40"/>
    <property type="match status" value="4"/>
</dbReference>
<dbReference type="SUPFAM" id="SSF50978">
    <property type="entry name" value="WD40 repeat-like"/>
    <property type="match status" value="1"/>
</dbReference>
<feature type="compositionally biased region" description="Polar residues" evidence="4">
    <location>
        <begin position="1034"/>
        <end position="1043"/>
    </location>
</feature>
<dbReference type="InterPro" id="IPR015943">
    <property type="entry name" value="WD40/YVTN_repeat-like_dom_sf"/>
</dbReference>
<sequence length="1350" mass="155845">MQSFFQENHRFTHDYKIRAWHQTSVNGKEQLVTYDGLKLRLFDFSSNQLIKETEFIDHSGNSQILSIHISDSLNGVYFLIVKDQKSLIAFDRLLNPVNDLKIEFKFIILSTLFIPQKKELIATGNFGYMQKLELQIAEFSIGTKLKWNNVWMKHDTSQWMSNITYDEIDDSFFTSSGVEVFKWSNENGNLLFKFDTKHSMAITSLCYSPQTITLYSASSDGTIKLWKVAEKQNLTENDKKNRFQSNETLNHYKIIKQPKSGKILLQIDDDSLYSISSERILRRYNCRNGNLLAMLDLQPTISLDMKNVEVTLKMEFNSEKQTIFLSEDKLITLFEVHSAPKEIQSLCQPITHIFVQNIVNHENKESRENEENRTIYALSKDNIVHLYSCNQDDISHMSTIDLDSGFIPSNVISFYVDGEFLICGLENGSIRIVNTVNNEINELDTKSEVLSIFTTDTLLVERHSYCSCDKDNSRKRLIFSSSANGEIFVHCLLCTKFITKLNFSKSKITKIQPIKIASNRSNSENSQSNHNNHQNHNNGKSIYNKNDNMIVGLCKRKLYFWVSENSEVYEKSSIILPMSSSTFEVLDNDTVAVASKNGTILIYDINTMTEKHHIRVHNSIISNLCFHDPSRLCSFAKDSSFFMTDTIDGIVYRQQALPSFNETQCATILNEKKLLIAIDKALFCIEMPKIRKMNESEPEKIDTQESQEDKEVKNAIKIDKTQFLELPEQEEKENTPEKEENDNKTIISDPILNKKESPKVTLKSESNNSRSNKKSVHFVKPDSDEDDKNGATEKLKSFSEIISTLNSNSQSSDYSDEQHSSPHELVAPPPRVYQNPEPKEKVDIIIIDGKPKLLFGDTQIKSANKIITRPKSSFQAERVSHQRQQKQLQTKQMQQIHQQIHQGTEKNGEFNDFYDVSFFYPQARQQSAPRSPTKRKRESRKLKEHEILQEEFFGSLFSVDVQPIVKPQRSAKTPIIGRRKLNFQEIQPIPKINTQRINKNNCPDQKLPSVRIIQSPPQSSKPSSKQNRKIDPLTITQIETISPKSKKNNKPLVSTRKVIHQPKKETSISVQLSNDSNYLQIDRKQTPPPPTTTPATETKNDQNSEEVNHTIEKFNTTLERDEIDNKDHPPKFDKKSFLKKLDSLGQDPKVKSNIAFTNGRVLPALHFRKEPDRYVIACAIHTEFSFNFFTFNTNPLMEKYLQIDEESYDLFDSNFETSNRLFSASRSIQLLKEIYSIGTNPLKNFLMNTPNMSRIDIDENYLKEQTKFSKSKEIQKMYENGYSTDSAFPFQNEKIEIFPSITKVNEYENQKGNEKLNESEGNDFPIISMSFTKYEHLSNLFQNNNFDDWE</sequence>
<dbReference type="Proteomes" id="UP000179807">
    <property type="component" value="Unassembled WGS sequence"/>
</dbReference>
<dbReference type="EMBL" id="MLAK01001318">
    <property type="protein sequence ID" value="OHS94426.1"/>
    <property type="molecule type" value="Genomic_DNA"/>
</dbReference>
<feature type="region of interest" description="Disordered" evidence="4">
    <location>
        <begin position="806"/>
        <end position="837"/>
    </location>
</feature>
<evidence type="ECO:0000313" key="5">
    <source>
        <dbReference type="EMBL" id="OHS94426.1"/>
    </source>
</evidence>
<dbReference type="VEuPathDB" id="TrichDB:TRFO_39375"/>
<reference evidence="5" key="1">
    <citation type="submission" date="2016-10" db="EMBL/GenBank/DDBJ databases">
        <authorList>
            <person name="Benchimol M."/>
            <person name="Almeida L.G."/>
            <person name="Vasconcelos A.T."/>
            <person name="Perreira-Neves A."/>
            <person name="Rosa I.A."/>
            <person name="Tasca T."/>
            <person name="Bogo M.R."/>
            <person name="de Souza W."/>
        </authorList>
    </citation>
    <scope>NUCLEOTIDE SEQUENCE [LARGE SCALE GENOMIC DNA]</scope>
    <source>
        <strain evidence="5">K</strain>
    </source>
</reference>
<dbReference type="InterPro" id="IPR001680">
    <property type="entry name" value="WD40_rpt"/>
</dbReference>
<feature type="region of interest" description="Disordered" evidence="4">
    <location>
        <begin position="695"/>
        <end position="714"/>
    </location>
</feature>
<proteinExistence type="predicted"/>
<feature type="compositionally biased region" description="Low complexity" evidence="4">
    <location>
        <begin position="1014"/>
        <end position="1025"/>
    </location>
</feature>
<feature type="compositionally biased region" description="Polar residues" evidence="4">
    <location>
        <begin position="994"/>
        <end position="1003"/>
    </location>
</feature>